<dbReference type="Proteomes" id="UP000028725">
    <property type="component" value="Unassembled WGS sequence"/>
</dbReference>
<reference evidence="2 3" key="1">
    <citation type="submission" date="2014-04" db="EMBL/GenBank/DDBJ databases">
        <title>Genome assembly of Hyalangium minutum DSM 14724.</title>
        <authorList>
            <person name="Sharma G."/>
            <person name="Subramanian S."/>
        </authorList>
    </citation>
    <scope>NUCLEOTIDE SEQUENCE [LARGE SCALE GENOMIC DNA]</scope>
    <source>
        <strain evidence="2 3">DSM 14724</strain>
    </source>
</reference>
<sequence length="37" mass="4009">MTAMMSATPRARRSRFAGEAGGRAERRLGVCEKNLGI</sequence>
<name>A0A085W6H6_9BACT</name>
<evidence type="ECO:0000256" key="1">
    <source>
        <dbReference type="SAM" id="MobiDB-lite"/>
    </source>
</evidence>
<comment type="caution">
    <text evidence="2">The sequence shown here is derived from an EMBL/GenBank/DDBJ whole genome shotgun (WGS) entry which is preliminary data.</text>
</comment>
<keyword evidence="3" id="KW-1185">Reference proteome</keyword>
<evidence type="ECO:0000313" key="2">
    <source>
        <dbReference type="EMBL" id="KFE63289.1"/>
    </source>
</evidence>
<dbReference type="AlphaFoldDB" id="A0A085W6H6"/>
<accession>A0A085W6H6</accession>
<dbReference type="EMBL" id="JMCB01000018">
    <property type="protein sequence ID" value="KFE63289.1"/>
    <property type="molecule type" value="Genomic_DNA"/>
</dbReference>
<feature type="region of interest" description="Disordered" evidence="1">
    <location>
        <begin position="1"/>
        <end position="23"/>
    </location>
</feature>
<organism evidence="2 3">
    <name type="scientific">Hyalangium minutum</name>
    <dbReference type="NCBI Taxonomy" id="394096"/>
    <lineage>
        <taxon>Bacteria</taxon>
        <taxon>Pseudomonadati</taxon>
        <taxon>Myxococcota</taxon>
        <taxon>Myxococcia</taxon>
        <taxon>Myxococcales</taxon>
        <taxon>Cystobacterineae</taxon>
        <taxon>Archangiaceae</taxon>
        <taxon>Hyalangium</taxon>
    </lineage>
</organism>
<evidence type="ECO:0000313" key="3">
    <source>
        <dbReference type="Proteomes" id="UP000028725"/>
    </source>
</evidence>
<gene>
    <name evidence="2" type="ORF">DB31_2882</name>
</gene>
<protein>
    <submittedName>
        <fullName evidence="2">Uncharacterized protein</fullName>
    </submittedName>
</protein>
<proteinExistence type="predicted"/>